<dbReference type="UniPathway" id="UPA00904">
    <property type="reaction ID" value="UER00874"/>
</dbReference>
<protein>
    <recommendedName>
        <fullName evidence="7">Methylthioribose-1-phosphate isomerase</fullName>
        <shortName evidence="7">M1Pi</shortName>
        <shortName evidence="7">MTR-1-P isomerase</shortName>
        <ecNumber evidence="7">5.3.1.23</ecNumber>
    </recommendedName>
    <alternativeName>
        <fullName evidence="7">S-methyl-5-thioribose-1-phosphate isomerase</fullName>
    </alternativeName>
</protein>
<dbReference type="InterPro" id="IPR037171">
    <property type="entry name" value="NagB/RpiA_transferase-like"/>
</dbReference>
<sequence length="358" mass="38730">MREQLLAAEKVKAIDWRDGALHLLDQRVLPFEETWHRYDSAAGVAEAIRQMVVRGAPAIGIAAAYGVVLGARARLAAGGDWRAALEADFRVLAESRPTAVNLFWALDRMRERLERLADEEEVLAALEAEAVGIHDSDREANLTMAQLGVELIRRHDAKAQKLLTHCNTGALATGGFGTALGVIRAAHVAGLVERVFADETRPWLQGARLTAWELVNEGIPASLNADAAAAHLMKTEGISWVIVGADRITANGDVANKIGTYQLAVNAMHHGVRFMVVAPSSTIDMSLASGDDIPIEERDGRELLEVGGKRVAAEVDAVNPVFDVTPADLIDAIVTEKGVVERPDAEKMAQLMCRKRLH</sequence>
<gene>
    <name evidence="7" type="primary">mtnA</name>
    <name evidence="8" type="ORF">SAMN05216580_1766</name>
</gene>
<evidence type="ECO:0000313" key="8">
    <source>
        <dbReference type="EMBL" id="SDU18499.1"/>
    </source>
</evidence>
<dbReference type="InterPro" id="IPR000649">
    <property type="entry name" value="IF-2B-related"/>
</dbReference>
<dbReference type="PANTHER" id="PTHR43475:SF1">
    <property type="entry name" value="METHYLTHIORIBOSE-1-PHOSPHATE ISOMERASE"/>
    <property type="match status" value="1"/>
</dbReference>
<dbReference type="FunFam" id="1.20.120.420:FF:000008">
    <property type="entry name" value="Methylthioribose-1-phosphate isomerase"/>
    <property type="match status" value="1"/>
</dbReference>
<dbReference type="InterPro" id="IPR005251">
    <property type="entry name" value="IF-M1Pi"/>
</dbReference>
<dbReference type="NCBIfam" id="TIGR00512">
    <property type="entry name" value="salvage_mtnA"/>
    <property type="match status" value="1"/>
</dbReference>
<dbReference type="HAMAP" id="MF_01678">
    <property type="entry name" value="Salvage_MtnA"/>
    <property type="match status" value="1"/>
</dbReference>
<evidence type="ECO:0000256" key="4">
    <source>
        <dbReference type="ARBA" id="ARBA00050906"/>
    </source>
</evidence>
<dbReference type="InterPro" id="IPR011559">
    <property type="entry name" value="Initiation_fac_2B_a/b/d"/>
</dbReference>
<comment type="catalytic activity">
    <reaction evidence="5">
        <text>5-(methylsulfanyl)-alpha-D-ribose 1-phosphate = 5-(methylsulfanyl)-D-ribulose 1-phosphate</text>
        <dbReference type="Rhea" id="RHEA:19989"/>
        <dbReference type="ChEBI" id="CHEBI:58533"/>
        <dbReference type="ChEBI" id="CHEBI:58548"/>
        <dbReference type="EC" id="5.3.1.23"/>
    </reaction>
    <physiologicalReaction direction="left-to-right" evidence="5">
        <dbReference type="Rhea" id="RHEA:19990"/>
    </physiologicalReaction>
</comment>
<keyword evidence="9" id="KW-1185">Reference proteome</keyword>
<dbReference type="GO" id="GO:0019509">
    <property type="term" value="P:L-methionine salvage from methylthioadenosine"/>
    <property type="evidence" value="ECO:0007669"/>
    <property type="project" value="UniProtKB-UniRule"/>
</dbReference>
<dbReference type="OrthoDB" id="9803436at2"/>
<dbReference type="Pfam" id="PF01008">
    <property type="entry name" value="IF-2B"/>
    <property type="match status" value="1"/>
</dbReference>
<comment type="catalytic activity">
    <reaction evidence="4">
        <text>5-deoxy-alpha-D-ribose 1-phosphate = 5-deoxy-D-ribulose 1-phosphate</text>
        <dbReference type="Rhea" id="RHEA:61296"/>
        <dbReference type="ChEBI" id="CHEBI:58749"/>
        <dbReference type="ChEBI" id="CHEBI:144504"/>
    </reaction>
    <physiologicalReaction direction="left-to-right" evidence="4">
        <dbReference type="Rhea" id="RHEA:61297"/>
    </physiologicalReaction>
</comment>
<dbReference type="Gene3D" id="3.40.50.10470">
    <property type="entry name" value="Translation initiation factor eif-2b, domain 2"/>
    <property type="match status" value="1"/>
</dbReference>
<evidence type="ECO:0000256" key="6">
    <source>
        <dbReference type="ARBA" id="ARBA00058145"/>
    </source>
</evidence>
<dbReference type="AlphaFoldDB" id="A0A1H2GG77"/>
<accession>A0A1H2GG77</accession>
<keyword evidence="2 7" id="KW-0486">Methionine biosynthesis</keyword>
<feature type="binding site" evidence="7">
    <location>
        <position position="96"/>
    </location>
    <ligand>
        <name>substrate</name>
    </ligand>
</feature>
<comment type="similarity">
    <text evidence="7">Belongs to the EIF-2B alpha/beta/delta subunits family. MtnA subfamily.</text>
</comment>
<feature type="binding site" evidence="7">
    <location>
        <begin position="256"/>
        <end position="257"/>
    </location>
    <ligand>
        <name>substrate</name>
    </ligand>
</feature>
<comment type="function">
    <text evidence="6">Catalyzes the interconversion of methylthioribose-1-phosphate (MTR-1-P) into methylthioribulose-1-phosphate (MTRu-1-P). Also catalyzes the interconversion of 5-deoxyribose 1-phosphate and 5-deoxyribulose 1-phosphate. Part of a bifunctional DHAP-shunt salvage pathway for SAM by-products.</text>
</comment>
<feature type="binding site" evidence="7">
    <location>
        <begin position="54"/>
        <end position="56"/>
    </location>
    <ligand>
        <name>substrate</name>
    </ligand>
</feature>
<keyword evidence="1 7" id="KW-0028">Amino-acid biosynthesis</keyword>
<evidence type="ECO:0000256" key="3">
    <source>
        <dbReference type="ARBA" id="ARBA00023235"/>
    </source>
</evidence>
<keyword evidence="3 7" id="KW-0413">Isomerase</keyword>
<dbReference type="NCBIfam" id="NF004326">
    <property type="entry name" value="PRK05720.1"/>
    <property type="match status" value="1"/>
</dbReference>
<evidence type="ECO:0000256" key="1">
    <source>
        <dbReference type="ARBA" id="ARBA00022605"/>
    </source>
</evidence>
<dbReference type="EC" id="5.3.1.23" evidence="7"/>
<evidence type="ECO:0000256" key="2">
    <source>
        <dbReference type="ARBA" id="ARBA00023167"/>
    </source>
</evidence>
<dbReference type="PANTHER" id="PTHR43475">
    <property type="entry name" value="METHYLTHIORIBOSE-1-PHOSPHATE ISOMERASE"/>
    <property type="match status" value="1"/>
</dbReference>
<dbReference type="Proteomes" id="UP000243063">
    <property type="component" value="Chromosome I"/>
</dbReference>
<feature type="binding site" evidence="7">
    <location>
        <position position="205"/>
    </location>
    <ligand>
        <name>substrate</name>
    </ligand>
</feature>
<evidence type="ECO:0000256" key="7">
    <source>
        <dbReference type="HAMAP-Rule" id="MF_01678"/>
    </source>
</evidence>
<dbReference type="RefSeq" id="WP_090213699.1">
    <property type="nucleotide sequence ID" value="NZ_LT629780.1"/>
</dbReference>
<name>A0A1H2GG77_9GAMM</name>
<dbReference type="EMBL" id="LT629780">
    <property type="protein sequence ID" value="SDU18499.1"/>
    <property type="molecule type" value="Genomic_DNA"/>
</dbReference>
<dbReference type="FunFam" id="3.40.50.10470:FF:000006">
    <property type="entry name" value="Methylthioribose-1-phosphate isomerase"/>
    <property type="match status" value="1"/>
</dbReference>
<dbReference type="STRING" id="1245526.SAMN05216580_1766"/>
<dbReference type="InterPro" id="IPR042529">
    <property type="entry name" value="IF_2B-like_C"/>
</dbReference>
<dbReference type="Gene3D" id="1.20.120.420">
    <property type="entry name" value="translation initiation factor eif-2b, domain 1"/>
    <property type="match status" value="1"/>
</dbReference>
<dbReference type="NCBIfam" id="TIGR00524">
    <property type="entry name" value="eIF-2B_rel"/>
    <property type="match status" value="1"/>
</dbReference>
<dbReference type="InterPro" id="IPR027363">
    <property type="entry name" value="M1Pi_N"/>
</dbReference>
<evidence type="ECO:0000313" key="9">
    <source>
        <dbReference type="Proteomes" id="UP000243063"/>
    </source>
</evidence>
<feature type="active site" description="Proton donor" evidence="7">
    <location>
        <position position="246"/>
    </location>
</feature>
<feature type="site" description="Transition state stabilizer" evidence="7">
    <location>
        <position position="166"/>
    </location>
</feature>
<reference evidence="9" key="1">
    <citation type="submission" date="2016-10" db="EMBL/GenBank/DDBJ databases">
        <authorList>
            <person name="Varghese N."/>
            <person name="Submissions S."/>
        </authorList>
    </citation>
    <scope>NUCLEOTIDE SEQUENCE [LARGE SCALE GENOMIC DNA]</scope>
    <source>
        <strain evidence="9">CCTCC 2012022</strain>
    </source>
</reference>
<organism evidence="8 9">
    <name type="scientific">Geopseudomonas guangdongensis</name>
    <dbReference type="NCBI Taxonomy" id="1245526"/>
    <lineage>
        <taxon>Bacteria</taxon>
        <taxon>Pseudomonadati</taxon>
        <taxon>Pseudomonadota</taxon>
        <taxon>Gammaproteobacteria</taxon>
        <taxon>Pseudomonadales</taxon>
        <taxon>Pseudomonadaceae</taxon>
        <taxon>Geopseudomonas</taxon>
    </lineage>
</organism>
<dbReference type="SUPFAM" id="SSF100950">
    <property type="entry name" value="NagB/RpiA/CoA transferase-like"/>
    <property type="match status" value="1"/>
</dbReference>
<evidence type="ECO:0000256" key="5">
    <source>
        <dbReference type="ARBA" id="ARBA00051169"/>
    </source>
</evidence>
<dbReference type="GO" id="GO:0046523">
    <property type="term" value="F:S-methyl-5-thioribose-1-phosphate isomerase activity"/>
    <property type="evidence" value="ECO:0007669"/>
    <property type="project" value="UniProtKB-UniRule"/>
</dbReference>
<comment type="pathway">
    <text evidence="7">Amino-acid biosynthesis; L-methionine biosynthesis via salvage pathway; L-methionine from S-methyl-5-thio-alpha-D-ribose 1-phosphate: step 1/6.</text>
</comment>
<proteinExistence type="inferred from homology"/>